<evidence type="ECO:0000313" key="1">
    <source>
        <dbReference type="EMBL" id="MFA3842942.1"/>
    </source>
</evidence>
<name>A0ABV4SYS7_9ACTN</name>
<keyword evidence="2" id="KW-1185">Reference proteome</keyword>
<dbReference type="RefSeq" id="WP_372566828.1">
    <property type="nucleotide sequence ID" value="NZ_JBGOSP010000047.1"/>
</dbReference>
<sequence>MTALAAAGGTTVVQAATTDAWAGLRQQLGRWLGRGDLQRENAELERLDQTADELDTAGPAELERVRIRQEAGWQVRIETVLESLDDTERAQAAEQLSALLSQRIPQGGVSASQSGQAVGGNVGIRADHASAAAWSMGSVTLGNPPQPGLPQG</sequence>
<protein>
    <submittedName>
        <fullName evidence="1">Uncharacterized protein</fullName>
    </submittedName>
</protein>
<evidence type="ECO:0000313" key="2">
    <source>
        <dbReference type="Proteomes" id="UP001571476"/>
    </source>
</evidence>
<proteinExistence type="predicted"/>
<dbReference type="Proteomes" id="UP001571476">
    <property type="component" value="Unassembled WGS sequence"/>
</dbReference>
<organism evidence="1 2">
    <name type="scientific">Streptomyces aureus</name>
    <dbReference type="NCBI Taxonomy" id="193461"/>
    <lineage>
        <taxon>Bacteria</taxon>
        <taxon>Bacillati</taxon>
        <taxon>Actinomycetota</taxon>
        <taxon>Actinomycetes</taxon>
        <taxon>Kitasatosporales</taxon>
        <taxon>Streptomycetaceae</taxon>
        <taxon>Streptomyces</taxon>
    </lineage>
</organism>
<accession>A0ABV4SYS7</accession>
<reference evidence="1 2" key="1">
    <citation type="submission" date="2024-08" db="EMBL/GenBank/DDBJ databases">
        <title>Genome sequence of Streptomyces aureus CACIA-1.46HGO.</title>
        <authorList>
            <person name="Evangelista-Martinez Z."/>
        </authorList>
    </citation>
    <scope>NUCLEOTIDE SEQUENCE [LARGE SCALE GENOMIC DNA]</scope>
    <source>
        <strain evidence="1 2">CACIA-1.46HGO</strain>
    </source>
</reference>
<comment type="caution">
    <text evidence="1">The sequence shown here is derived from an EMBL/GenBank/DDBJ whole genome shotgun (WGS) entry which is preliminary data.</text>
</comment>
<dbReference type="EMBL" id="JBGOSP010000047">
    <property type="protein sequence ID" value="MFA3842942.1"/>
    <property type="molecule type" value="Genomic_DNA"/>
</dbReference>
<gene>
    <name evidence="1" type="ORF">ACEG43_43560</name>
</gene>